<organism evidence="1 2">
    <name type="scientific">Roridomyces roridus</name>
    <dbReference type="NCBI Taxonomy" id="1738132"/>
    <lineage>
        <taxon>Eukaryota</taxon>
        <taxon>Fungi</taxon>
        <taxon>Dikarya</taxon>
        <taxon>Basidiomycota</taxon>
        <taxon>Agaricomycotina</taxon>
        <taxon>Agaricomycetes</taxon>
        <taxon>Agaricomycetidae</taxon>
        <taxon>Agaricales</taxon>
        <taxon>Marasmiineae</taxon>
        <taxon>Mycenaceae</taxon>
        <taxon>Roridomyces</taxon>
    </lineage>
</organism>
<comment type="caution">
    <text evidence="1">The sequence shown here is derived from an EMBL/GenBank/DDBJ whole genome shotgun (WGS) entry which is preliminary data.</text>
</comment>
<proteinExistence type="predicted"/>
<evidence type="ECO:0000313" key="2">
    <source>
        <dbReference type="Proteomes" id="UP001221142"/>
    </source>
</evidence>
<reference evidence="1" key="1">
    <citation type="submission" date="2023-03" db="EMBL/GenBank/DDBJ databases">
        <title>Massive genome expansion in bonnet fungi (Mycena s.s.) driven by repeated elements and novel gene families across ecological guilds.</title>
        <authorList>
            <consortium name="Lawrence Berkeley National Laboratory"/>
            <person name="Harder C.B."/>
            <person name="Miyauchi S."/>
            <person name="Viragh M."/>
            <person name="Kuo A."/>
            <person name="Thoen E."/>
            <person name="Andreopoulos B."/>
            <person name="Lu D."/>
            <person name="Skrede I."/>
            <person name="Drula E."/>
            <person name="Henrissat B."/>
            <person name="Morin E."/>
            <person name="Kohler A."/>
            <person name="Barry K."/>
            <person name="LaButti K."/>
            <person name="Morin E."/>
            <person name="Salamov A."/>
            <person name="Lipzen A."/>
            <person name="Mereny Z."/>
            <person name="Hegedus B."/>
            <person name="Baldrian P."/>
            <person name="Stursova M."/>
            <person name="Weitz H."/>
            <person name="Taylor A."/>
            <person name="Grigoriev I.V."/>
            <person name="Nagy L.G."/>
            <person name="Martin F."/>
            <person name="Kauserud H."/>
        </authorList>
    </citation>
    <scope>NUCLEOTIDE SEQUENCE</scope>
    <source>
        <strain evidence="1">9284</strain>
    </source>
</reference>
<accession>A0AAD7FDK1</accession>
<protein>
    <submittedName>
        <fullName evidence="1">Uncharacterized protein</fullName>
    </submittedName>
</protein>
<name>A0AAD7FDK1_9AGAR</name>
<sequence length="133" mass="15671">MTLPSVQACQARRLLQFRKYNDRNFEIRNKNTRERMARLRSGLSPEERAARLLARRESDRQYRQKNRATIADKAKYHRQAAAAKKEELRQEQMAQRAIFLQARRRHARASRACHLAVDAIHARVADAMDRESD</sequence>
<evidence type="ECO:0000313" key="1">
    <source>
        <dbReference type="EMBL" id="KAJ7617412.1"/>
    </source>
</evidence>
<dbReference type="AlphaFoldDB" id="A0AAD7FDK1"/>
<dbReference type="EMBL" id="JARKIF010000021">
    <property type="protein sequence ID" value="KAJ7617412.1"/>
    <property type="molecule type" value="Genomic_DNA"/>
</dbReference>
<dbReference type="Proteomes" id="UP001221142">
    <property type="component" value="Unassembled WGS sequence"/>
</dbReference>
<gene>
    <name evidence="1" type="ORF">FB45DRAFT_1034693</name>
</gene>
<keyword evidence="2" id="KW-1185">Reference proteome</keyword>